<dbReference type="EMBL" id="SRXW01000003">
    <property type="protein sequence ID" value="TGY88200.1"/>
    <property type="molecule type" value="Genomic_DNA"/>
</dbReference>
<reference evidence="1 2" key="1">
    <citation type="journal article" date="2017" name="Int. J. Syst. Evol. Microbiol.">
        <title>Marinicauda algicola sp. nov., isolated from a marine red alga Rhodosorus marinus.</title>
        <authorList>
            <person name="Jeong S.E."/>
            <person name="Jeon S.H."/>
            <person name="Chun B.H."/>
            <person name="Kim D.W."/>
            <person name="Jeon C.O."/>
        </authorList>
    </citation>
    <scope>NUCLEOTIDE SEQUENCE [LARGE SCALE GENOMIC DNA]</scope>
    <source>
        <strain evidence="1 2">JCM 31718</strain>
    </source>
</reference>
<organism evidence="1 2">
    <name type="scientific">Marinicauda algicola</name>
    <dbReference type="NCBI Taxonomy" id="2029849"/>
    <lineage>
        <taxon>Bacteria</taxon>
        <taxon>Pseudomonadati</taxon>
        <taxon>Pseudomonadota</taxon>
        <taxon>Alphaproteobacteria</taxon>
        <taxon>Maricaulales</taxon>
        <taxon>Maricaulaceae</taxon>
        <taxon>Marinicauda</taxon>
    </lineage>
</organism>
<keyword evidence="2" id="KW-1185">Reference proteome</keyword>
<comment type="caution">
    <text evidence="1">The sequence shown here is derived from an EMBL/GenBank/DDBJ whole genome shotgun (WGS) entry which is preliminary data.</text>
</comment>
<name>A0A4S2GY97_9PROT</name>
<dbReference type="AlphaFoldDB" id="A0A4S2GY97"/>
<dbReference type="RefSeq" id="WP_135996045.1">
    <property type="nucleotide sequence ID" value="NZ_CP071057.1"/>
</dbReference>
<accession>A0A4S2GY97</accession>
<evidence type="ECO:0000313" key="1">
    <source>
        <dbReference type="EMBL" id="TGY88200.1"/>
    </source>
</evidence>
<gene>
    <name evidence="1" type="ORF">E5163_10225</name>
</gene>
<sequence>MDDRDLNFRLDELGRKSARSLRPDFTRMFWSRVAGKRPTSTGPISQIARALSWRTAPAAFALIAGSLAGVNAAQAHDRDILDAFDPSGPYALVSFDEGAGR</sequence>
<protein>
    <submittedName>
        <fullName evidence="1">Uncharacterized protein</fullName>
    </submittedName>
</protein>
<proteinExistence type="predicted"/>
<evidence type="ECO:0000313" key="2">
    <source>
        <dbReference type="Proteomes" id="UP000308054"/>
    </source>
</evidence>
<dbReference type="Proteomes" id="UP000308054">
    <property type="component" value="Unassembled WGS sequence"/>
</dbReference>